<dbReference type="PANTHER" id="PTHR42034">
    <property type="entry name" value="CHROMOSOME 7, WHOLE GENOME SHOTGUN SEQUENCE-RELATED"/>
    <property type="match status" value="1"/>
</dbReference>
<dbReference type="SUPFAM" id="SSF52777">
    <property type="entry name" value="CoA-dependent acyltransferases"/>
    <property type="match status" value="1"/>
</dbReference>
<proteinExistence type="predicted"/>
<reference evidence="1 2" key="1">
    <citation type="submission" date="2023-08" db="EMBL/GenBank/DDBJ databases">
        <title>Black Yeasts Isolated from many extreme environments.</title>
        <authorList>
            <person name="Coleine C."/>
            <person name="Stajich J.E."/>
            <person name="Selbmann L."/>
        </authorList>
    </citation>
    <scope>NUCLEOTIDE SEQUENCE [LARGE SCALE GENOMIC DNA]</scope>
    <source>
        <strain evidence="1 2">CCFEE 5792</strain>
    </source>
</reference>
<organism evidence="1 2">
    <name type="scientific">Exophiala bonariae</name>
    <dbReference type="NCBI Taxonomy" id="1690606"/>
    <lineage>
        <taxon>Eukaryota</taxon>
        <taxon>Fungi</taxon>
        <taxon>Dikarya</taxon>
        <taxon>Ascomycota</taxon>
        <taxon>Pezizomycotina</taxon>
        <taxon>Eurotiomycetes</taxon>
        <taxon>Chaetothyriomycetidae</taxon>
        <taxon>Chaetothyriales</taxon>
        <taxon>Herpotrichiellaceae</taxon>
        <taxon>Exophiala</taxon>
    </lineage>
</organism>
<name>A0AAV9MX95_9EURO</name>
<dbReference type="EMBL" id="JAVRRD010000032">
    <property type="protein sequence ID" value="KAK5046170.1"/>
    <property type="molecule type" value="Genomic_DNA"/>
</dbReference>
<dbReference type="Proteomes" id="UP001358417">
    <property type="component" value="Unassembled WGS sequence"/>
</dbReference>
<dbReference type="InterPro" id="IPR023213">
    <property type="entry name" value="CAT-like_dom_sf"/>
</dbReference>
<dbReference type="AlphaFoldDB" id="A0AAV9MX95"/>
<accession>A0AAV9MX95</accession>
<evidence type="ECO:0000313" key="1">
    <source>
        <dbReference type="EMBL" id="KAK5046170.1"/>
    </source>
</evidence>
<protein>
    <recommendedName>
        <fullName evidence="3">Condensation domain-containing protein</fullName>
    </recommendedName>
</protein>
<keyword evidence="2" id="KW-1185">Reference proteome</keyword>
<evidence type="ECO:0008006" key="3">
    <source>
        <dbReference type="Google" id="ProtNLM"/>
    </source>
</evidence>
<sequence length="470" mass="52443">MSWTETKPGHYQRPLGGAENGMIVAITVQRQLVREPIRIHAFADFILDQGNSKDAIAAFRDAWKALRLLKSPDIATTYADGYTHYQVPSDEELESWLRNTFRVAREGISTQTVVKKMQSMQEMLPVLYLVPALAETGFKGSVILFISHWRTEAAGAFKLISHIFDYAAELLSGSATRDALTGHVAGNETALLNPTLEDILMPNKSTSPESKLRIQRILADYDSKLPPVDFPMQGDPSTTPTSVKLHLRRYKEGATSGLARACKAKGISVTSAVHSAYLEAVWKLADSDKRGRNYASMMPAQVRTRLPETSPFRDQGGWNASQMLMITAATGQGFLSRALDLKRQYAVADQQTWLYEDTREMSEQLRTHPLALEASMPWFTSHGVLDREMIPSKHGKLTVENIMVFADPVLGPGIVLGVWTFAGKMSIEVHWNTAFYHDSIMQKTLDVIEQTLNAELGLEMEVEHSILTEF</sequence>
<dbReference type="PANTHER" id="PTHR42034:SF1">
    <property type="entry name" value="CONDENSATION DOMAIN-CONTAINING PROTEIN"/>
    <property type="match status" value="1"/>
</dbReference>
<dbReference type="Gene3D" id="3.30.559.10">
    <property type="entry name" value="Chloramphenicol acetyltransferase-like domain"/>
    <property type="match status" value="1"/>
</dbReference>
<dbReference type="RefSeq" id="XP_064701769.1">
    <property type="nucleotide sequence ID" value="XM_064852172.1"/>
</dbReference>
<comment type="caution">
    <text evidence="1">The sequence shown here is derived from an EMBL/GenBank/DDBJ whole genome shotgun (WGS) entry which is preliminary data.</text>
</comment>
<gene>
    <name evidence="1" type="ORF">LTR84_008627</name>
</gene>
<evidence type="ECO:0000313" key="2">
    <source>
        <dbReference type="Proteomes" id="UP001358417"/>
    </source>
</evidence>
<dbReference type="GeneID" id="89976790"/>
<dbReference type="Gene3D" id="3.30.559.30">
    <property type="entry name" value="Nonribosomal peptide synthetase, condensation domain"/>
    <property type="match status" value="1"/>
</dbReference>